<accession>A0AAD5XBJ7</accession>
<sequence length="374" mass="42246">MLELSKDGDNKNVDMLVGDIYGGDYPKIGLKATTIASSFGKVFKASKEERKNFREEDISRSLLYLVSNNIGQIAYLNAQAHGIQRIYFSGFFIRGHPVTMNTLNYAINFWSKGKIKALFLRHEGYLGAFGAFLRFSNRRRLSFSENFSLAQKIGGLQLSAVGALDVTPTNAKFPLLREKATYNPDTVDLSTDSKLQFYWIDLLDSNLKDLVNLVLTWQGETANAASRAAAFETIFRDHLQRLRKEPNAYGRLSIRSLLDLREQCLREMGFNDVFENVKKTENVAAVAQYARFVQEADALPEFERVGHLTDNVLAGNMYDWGAQTVQKLLLDGNLAFRSAKDRVAHPIKFDHLDALREKLVHGPAYKKAVIFVDN</sequence>
<evidence type="ECO:0000259" key="10">
    <source>
        <dbReference type="Pfam" id="PF01937"/>
    </source>
</evidence>
<evidence type="ECO:0000256" key="5">
    <source>
        <dbReference type="ARBA" id="ARBA00022741"/>
    </source>
</evidence>
<dbReference type="Gene3D" id="3.30.420.40">
    <property type="match status" value="1"/>
</dbReference>
<evidence type="ECO:0000256" key="8">
    <source>
        <dbReference type="ARBA" id="ARBA00022993"/>
    </source>
</evidence>
<evidence type="ECO:0000256" key="2">
    <source>
        <dbReference type="ARBA" id="ARBA00001967"/>
    </source>
</evidence>
<evidence type="ECO:0000256" key="3">
    <source>
        <dbReference type="ARBA" id="ARBA00022596"/>
    </source>
</evidence>
<dbReference type="GO" id="GO:0005829">
    <property type="term" value="C:cytosol"/>
    <property type="evidence" value="ECO:0007669"/>
    <property type="project" value="TreeGrafter"/>
</dbReference>
<dbReference type="GO" id="GO:0004594">
    <property type="term" value="F:pantothenate kinase activity"/>
    <property type="evidence" value="ECO:0007669"/>
    <property type="project" value="TreeGrafter"/>
</dbReference>
<dbReference type="SUPFAM" id="SSF111321">
    <property type="entry name" value="AF1104-like"/>
    <property type="match status" value="1"/>
</dbReference>
<proteinExistence type="predicted"/>
<keyword evidence="5" id="KW-0547">Nucleotide-binding</keyword>
<name>A0AAD5XBJ7_9FUNG</name>
<comment type="cofactor">
    <cofactor evidence="1">
        <name>Mn(2+)</name>
        <dbReference type="ChEBI" id="CHEBI:29035"/>
    </cofactor>
</comment>
<dbReference type="Pfam" id="PF01937">
    <property type="entry name" value="ARMT1-like_dom"/>
    <property type="match status" value="1"/>
</dbReference>
<evidence type="ECO:0000256" key="9">
    <source>
        <dbReference type="ARBA" id="ARBA00023211"/>
    </source>
</evidence>
<dbReference type="EMBL" id="JADGJH010003126">
    <property type="protein sequence ID" value="KAJ3093269.1"/>
    <property type="molecule type" value="Genomic_DNA"/>
</dbReference>
<evidence type="ECO:0000313" key="11">
    <source>
        <dbReference type="EMBL" id="KAJ3093269.1"/>
    </source>
</evidence>
<dbReference type="Gene3D" id="1.20.1700.10">
    <property type="entry name" value="AF1104-like"/>
    <property type="match status" value="1"/>
</dbReference>
<dbReference type="SUPFAM" id="SSF53067">
    <property type="entry name" value="Actin-like ATPase domain"/>
    <property type="match status" value="1"/>
</dbReference>
<protein>
    <recommendedName>
        <fullName evidence="10">Damage-control phosphatase ARMT1-like metal-binding domain-containing protein</fullName>
    </recommendedName>
</protein>
<organism evidence="11 12">
    <name type="scientific">Physocladia obscura</name>
    <dbReference type="NCBI Taxonomy" id="109957"/>
    <lineage>
        <taxon>Eukaryota</taxon>
        <taxon>Fungi</taxon>
        <taxon>Fungi incertae sedis</taxon>
        <taxon>Chytridiomycota</taxon>
        <taxon>Chytridiomycota incertae sedis</taxon>
        <taxon>Chytridiomycetes</taxon>
        <taxon>Chytridiales</taxon>
        <taxon>Chytriomycetaceae</taxon>
        <taxon>Physocladia</taxon>
    </lineage>
</organism>
<feature type="non-terminal residue" evidence="11">
    <location>
        <position position="374"/>
    </location>
</feature>
<keyword evidence="12" id="KW-1185">Reference proteome</keyword>
<dbReference type="PANTHER" id="PTHR12280">
    <property type="entry name" value="PANTOTHENATE KINASE"/>
    <property type="match status" value="1"/>
</dbReference>
<evidence type="ECO:0000256" key="1">
    <source>
        <dbReference type="ARBA" id="ARBA00001936"/>
    </source>
</evidence>
<evidence type="ECO:0000313" key="12">
    <source>
        <dbReference type="Proteomes" id="UP001211907"/>
    </source>
</evidence>
<keyword evidence="3" id="KW-0533">Nickel</keyword>
<keyword evidence="9" id="KW-0464">Manganese</keyword>
<keyword evidence="8" id="KW-0173">Coenzyme A biosynthesis</keyword>
<dbReference type="Pfam" id="PF03630">
    <property type="entry name" value="Fumble"/>
    <property type="match status" value="1"/>
</dbReference>
<comment type="caution">
    <text evidence="11">The sequence shown here is derived from an EMBL/GenBank/DDBJ whole genome shotgun (WGS) entry which is preliminary data.</text>
</comment>
<feature type="domain" description="Damage-control phosphatase ARMT1-like metal-binding" evidence="10">
    <location>
        <begin position="235"/>
        <end position="374"/>
    </location>
</feature>
<evidence type="ECO:0000256" key="6">
    <source>
        <dbReference type="ARBA" id="ARBA00022801"/>
    </source>
</evidence>
<evidence type="ECO:0000256" key="4">
    <source>
        <dbReference type="ARBA" id="ARBA00022723"/>
    </source>
</evidence>
<evidence type="ECO:0000256" key="7">
    <source>
        <dbReference type="ARBA" id="ARBA00022840"/>
    </source>
</evidence>
<dbReference type="InterPro" id="IPR035073">
    <property type="entry name" value="At2g17340_3_helix_bundle"/>
</dbReference>
<reference evidence="11" key="1">
    <citation type="submission" date="2020-05" db="EMBL/GenBank/DDBJ databases">
        <title>Phylogenomic resolution of chytrid fungi.</title>
        <authorList>
            <person name="Stajich J.E."/>
            <person name="Amses K."/>
            <person name="Simmons R."/>
            <person name="Seto K."/>
            <person name="Myers J."/>
            <person name="Bonds A."/>
            <person name="Quandt C.A."/>
            <person name="Barry K."/>
            <person name="Liu P."/>
            <person name="Grigoriev I."/>
            <person name="Longcore J.E."/>
            <person name="James T.Y."/>
        </authorList>
    </citation>
    <scope>NUCLEOTIDE SEQUENCE</scope>
    <source>
        <strain evidence="11">JEL0513</strain>
    </source>
</reference>
<dbReference type="GO" id="GO:0015937">
    <property type="term" value="P:coenzyme A biosynthetic process"/>
    <property type="evidence" value="ECO:0007669"/>
    <property type="project" value="UniProtKB-KW"/>
</dbReference>
<keyword evidence="7" id="KW-0067">ATP-binding</keyword>
<dbReference type="InterPro" id="IPR002791">
    <property type="entry name" value="ARMT1-like_metal-bd"/>
</dbReference>
<dbReference type="GO" id="GO:0005634">
    <property type="term" value="C:nucleus"/>
    <property type="evidence" value="ECO:0007669"/>
    <property type="project" value="TreeGrafter"/>
</dbReference>
<comment type="cofactor">
    <cofactor evidence="2">
        <name>Ni(2+)</name>
        <dbReference type="ChEBI" id="CHEBI:49786"/>
    </cofactor>
</comment>
<dbReference type="GO" id="GO:0016787">
    <property type="term" value="F:hydrolase activity"/>
    <property type="evidence" value="ECO:0007669"/>
    <property type="project" value="UniProtKB-KW"/>
</dbReference>
<dbReference type="Proteomes" id="UP001211907">
    <property type="component" value="Unassembled WGS sequence"/>
</dbReference>
<dbReference type="InterPro" id="IPR004567">
    <property type="entry name" value="Type_II_PanK"/>
</dbReference>
<dbReference type="GO" id="GO:0005524">
    <property type="term" value="F:ATP binding"/>
    <property type="evidence" value="ECO:0007669"/>
    <property type="project" value="UniProtKB-KW"/>
</dbReference>
<keyword evidence="6" id="KW-0378">Hydrolase</keyword>
<gene>
    <name evidence="11" type="ORF">HK100_006718</name>
</gene>
<dbReference type="InterPro" id="IPR043129">
    <property type="entry name" value="ATPase_NBD"/>
</dbReference>
<dbReference type="InterPro" id="IPR036075">
    <property type="entry name" value="ARMT-1-like_metal-bd_sf"/>
</dbReference>
<dbReference type="AlphaFoldDB" id="A0AAD5XBJ7"/>
<dbReference type="PANTHER" id="PTHR12280:SF20">
    <property type="entry name" value="4'-PHOSPHOPANTETHEINE PHOSPHATASE"/>
    <property type="match status" value="1"/>
</dbReference>
<keyword evidence="4" id="KW-0479">Metal-binding</keyword>
<dbReference type="GO" id="GO:0046872">
    <property type="term" value="F:metal ion binding"/>
    <property type="evidence" value="ECO:0007669"/>
    <property type="project" value="UniProtKB-KW"/>
</dbReference>